<accession>A0A7S1EYK9</accession>
<keyword evidence="1" id="KW-0812">Transmembrane</keyword>
<proteinExistence type="predicted"/>
<organism evidence="3">
    <name type="scientific">Noctiluca scintillans</name>
    <name type="common">Sea sparkle</name>
    <name type="synonym">Red tide dinoflagellate</name>
    <dbReference type="NCBI Taxonomy" id="2966"/>
    <lineage>
        <taxon>Eukaryota</taxon>
        <taxon>Sar</taxon>
        <taxon>Alveolata</taxon>
        <taxon>Dinophyceae</taxon>
        <taxon>Noctilucales</taxon>
        <taxon>Noctilucaceae</taxon>
        <taxon>Noctiluca</taxon>
    </lineage>
</organism>
<dbReference type="SUPFAM" id="SSF101576">
    <property type="entry name" value="Supernatant protein factor (SPF), C-terminal domain"/>
    <property type="match status" value="1"/>
</dbReference>
<dbReference type="AlphaFoldDB" id="A0A7S1EYK9"/>
<protein>
    <recommendedName>
        <fullName evidence="2">CRAL-TRIO domain-containing protein</fullName>
    </recommendedName>
</protein>
<keyword evidence="1" id="KW-1133">Transmembrane helix</keyword>
<evidence type="ECO:0000256" key="1">
    <source>
        <dbReference type="SAM" id="Phobius"/>
    </source>
</evidence>
<evidence type="ECO:0000313" key="3">
    <source>
        <dbReference type="EMBL" id="CAD8831784.1"/>
    </source>
</evidence>
<dbReference type="SUPFAM" id="SSF52087">
    <property type="entry name" value="CRAL/TRIO domain"/>
    <property type="match status" value="1"/>
</dbReference>
<sequence>MDAGADTLSGREAADALAAELSAERKALPPEDLHLFETPRLLRVLEANACSRQMAAAQFRKMLVQRRRAGLEANGFGLGSAPWSSDSLPGMRDILKEMRVEADCFTLDGHMIWAQSMKRVDLTKIREMPEAEMLNTLELVMELRGSCLDRMSVQKGRLLKVIDVFDMTGLSVVSLMRDGRILARLGKLINFSTVAHPETRLKTFILNPPSSFSALMTWASPLLNARMRGKIKVCHGDNFAAVLAEYAGPQALDALARARMDVCPGATVLRLDVGEICHASAWVKPGDLATWSFQVFPESMHVGFSVQFFGLESSMRTVSRRTQVSGSVSGSMRAREAGLIWFTWSNKHSWATKKRVGNLRLPTSADREETLSLCSAERVAGMTRRNSQVQQVEPTSLLGCYAFLATQKKRTCVSDVLDVEDETLCEEDEETEGKVSQYFSSAWEIALYVLAIFTSIFFMFPTRRMATLLCMWPTDIPGVSSFKSGSLWESLCVLTSWCRVSGEPQRGQHRRAPMR</sequence>
<reference evidence="3" key="1">
    <citation type="submission" date="2021-01" db="EMBL/GenBank/DDBJ databases">
        <authorList>
            <person name="Corre E."/>
            <person name="Pelletier E."/>
            <person name="Niang G."/>
            <person name="Scheremetjew M."/>
            <person name="Finn R."/>
            <person name="Kale V."/>
            <person name="Holt S."/>
            <person name="Cochrane G."/>
            <person name="Meng A."/>
            <person name="Brown T."/>
            <person name="Cohen L."/>
        </authorList>
    </citation>
    <scope>NUCLEOTIDE SEQUENCE</scope>
</reference>
<feature type="transmembrane region" description="Helical" evidence="1">
    <location>
        <begin position="445"/>
        <end position="462"/>
    </location>
</feature>
<evidence type="ECO:0000259" key="2">
    <source>
        <dbReference type="PROSITE" id="PS50191"/>
    </source>
</evidence>
<dbReference type="EMBL" id="HBFQ01008744">
    <property type="protein sequence ID" value="CAD8831784.1"/>
    <property type="molecule type" value="Transcribed_RNA"/>
</dbReference>
<dbReference type="InterPro" id="IPR036865">
    <property type="entry name" value="CRAL-TRIO_dom_sf"/>
</dbReference>
<feature type="domain" description="CRAL-TRIO" evidence="2">
    <location>
        <begin position="108"/>
        <end position="264"/>
    </location>
</feature>
<dbReference type="Gene3D" id="2.60.120.680">
    <property type="entry name" value="GOLD domain"/>
    <property type="match status" value="1"/>
</dbReference>
<dbReference type="Gene3D" id="3.40.525.10">
    <property type="entry name" value="CRAL-TRIO lipid binding domain"/>
    <property type="match status" value="1"/>
</dbReference>
<dbReference type="PROSITE" id="PS50191">
    <property type="entry name" value="CRAL_TRIO"/>
    <property type="match status" value="1"/>
</dbReference>
<dbReference type="CDD" id="cd00170">
    <property type="entry name" value="SEC14"/>
    <property type="match status" value="1"/>
</dbReference>
<gene>
    <name evidence="3" type="ORF">NSCI0253_LOCUS6131</name>
</gene>
<dbReference type="InterPro" id="IPR036598">
    <property type="entry name" value="GOLD_dom_sf"/>
</dbReference>
<dbReference type="InterPro" id="IPR001251">
    <property type="entry name" value="CRAL-TRIO_dom"/>
</dbReference>
<name>A0A7S1EYK9_NOCSC</name>
<dbReference type="Pfam" id="PF00650">
    <property type="entry name" value="CRAL_TRIO"/>
    <property type="match status" value="1"/>
</dbReference>
<keyword evidence="1" id="KW-0472">Membrane</keyword>